<dbReference type="InterPro" id="IPR003473">
    <property type="entry name" value="NadA"/>
</dbReference>
<evidence type="ECO:0000256" key="5">
    <source>
        <dbReference type="ARBA" id="ARBA00022642"/>
    </source>
</evidence>
<dbReference type="GO" id="GO:0046872">
    <property type="term" value="F:metal ion binding"/>
    <property type="evidence" value="ECO:0007669"/>
    <property type="project" value="UniProtKB-KW"/>
</dbReference>
<evidence type="ECO:0000256" key="10">
    <source>
        <dbReference type="SAM" id="MobiDB-lite"/>
    </source>
</evidence>
<dbReference type="GO" id="GO:0005829">
    <property type="term" value="C:cytosol"/>
    <property type="evidence" value="ECO:0007669"/>
    <property type="project" value="TreeGrafter"/>
</dbReference>
<keyword evidence="9" id="KW-0411">Iron-sulfur</keyword>
<name>A0A075FNR7_9EURY</name>
<evidence type="ECO:0000313" key="11">
    <source>
        <dbReference type="EMBL" id="AIE93270.1"/>
    </source>
</evidence>
<dbReference type="EMBL" id="KF900390">
    <property type="protein sequence ID" value="AIE93270.1"/>
    <property type="molecule type" value="Genomic_DNA"/>
</dbReference>
<evidence type="ECO:0000256" key="8">
    <source>
        <dbReference type="ARBA" id="ARBA00023004"/>
    </source>
</evidence>
<sequence>MPIATWSTQFQDRGLTHPETNRHRSLGTFVKHLGGRPSRYGGGGHATPMRDAFKAVAHNEGPGDMTIELPSAPMPRGSLIPGTYSDFEIEVEARRLQSAINQPVRWSLDTCRAIAPLTLEINNLKQEKDVFLIAHSYQTPDITYGVADSVADSYALSKDARDAPQQTILFSSVRFMAETAKIVSPHKLVLHPSPDAGCSLSDGITAQDVRDLRRRYPGAPVVCYINTSAEVKAECDVCVTSSNYMRICEMLPGDRLIFVPDRFMGKHLQNHLSGKKEVIVFDGECEVHAAFTGDKIRNWRKRTASVGIDLRVLSHPECDADVIEESDFVGSSEVLMNEAIRLVSKGKKDLMLITECGTADRVIAESDDDLNLIGACVMCPHMKKTQLEDILQALRNPFPEQVIKLDADVIERAGQCLDEMFRLTEQSTSTL</sequence>
<comment type="cofactor">
    <cofactor evidence="1">
        <name>[4Fe-4S] cluster</name>
        <dbReference type="ChEBI" id="CHEBI:49883"/>
    </cofactor>
</comment>
<feature type="compositionally biased region" description="Polar residues" evidence="10">
    <location>
        <begin position="1"/>
        <end position="11"/>
    </location>
</feature>
<dbReference type="Pfam" id="PF02445">
    <property type="entry name" value="NadA"/>
    <property type="match status" value="1"/>
</dbReference>
<proteinExistence type="predicted"/>
<evidence type="ECO:0000256" key="4">
    <source>
        <dbReference type="ARBA" id="ARBA00022485"/>
    </source>
</evidence>
<evidence type="ECO:0000256" key="7">
    <source>
        <dbReference type="ARBA" id="ARBA00022723"/>
    </source>
</evidence>
<dbReference type="GO" id="GO:0008987">
    <property type="term" value="F:quinolinate synthetase A activity"/>
    <property type="evidence" value="ECO:0007669"/>
    <property type="project" value="InterPro"/>
</dbReference>
<dbReference type="PANTHER" id="PTHR30573">
    <property type="entry name" value="QUINOLINATE SYNTHETASE A"/>
    <property type="match status" value="1"/>
</dbReference>
<dbReference type="SUPFAM" id="SSF142754">
    <property type="entry name" value="NadA-like"/>
    <property type="match status" value="1"/>
</dbReference>
<dbReference type="GO" id="GO:0051539">
    <property type="term" value="F:4 iron, 4 sulfur cluster binding"/>
    <property type="evidence" value="ECO:0007669"/>
    <property type="project" value="UniProtKB-KW"/>
</dbReference>
<accession>A0A075FNR7</accession>
<reference evidence="11" key="1">
    <citation type="journal article" date="2014" name="Genome Biol. Evol.">
        <title>Pangenome evidence for extensive interdomain horizontal transfer affecting lineage core and shell genes in uncultured planktonic thaumarchaeota and euryarchaeota.</title>
        <authorList>
            <person name="Deschamps P."/>
            <person name="Zivanovic Y."/>
            <person name="Moreira D."/>
            <person name="Rodriguez-Valera F."/>
            <person name="Lopez-Garcia P."/>
        </authorList>
    </citation>
    <scope>NUCLEOTIDE SEQUENCE</scope>
</reference>
<dbReference type="AlphaFoldDB" id="A0A075FNR7"/>
<organism evidence="11">
    <name type="scientific">uncultured marine group II/III euryarchaeote AD1000_33_C07</name>
    <dbReference type="NCBI Taxonomy" id="1457756"/>
    <lineage>
        <taxon>Archaea</taxon>
        <taxon>Methanobacteriati</taxon>
        <taxon>Methanobacteriota</taxon>
        <taxon>environmental samples</taxon>
    </lineage>
</organism>
<protein>
    <recommendedName>
        <fullName evidence="3">quinolinate synthase</fullName>
        <ecNumber evidence="3">2.5.1.72</ecNumber>
    </recommendedName>
</protein>
<dbReference type="InterPro" id="IPR036094">
    <property type="entry name" value="NadA_sf"/>
</dbReference>
<evidence type="ECO:0000256" key="2">
    <source>
        <dbReference type="ARBA" id="ARBA00005065"/>
    </source>
</evidence>
<evidence type="ECO:0000256" key="6">
    <source>
        <dbReference type="ARBA" id="ARBA00022679"/>
    </source>
</evidence>
<evidence type="ECO:0000256" key="1">
    <source>
        <dbReference type="ARBA" id="ARBA00001966"/>
    </source>
</evidence>
<dbReference type="GO" id="GO:0034628">
    <property type="term" value="P:'de novo' NAD+ biosynthetic process from L-aspartate"/>
    <property type="evidence" value="ECO:0007669"/>
    <property type="project" value="TreeGrafter"/>
</dbReference>
<dbReference type="EC" id="2.5.1.72" evidence="3"/>
<keyword evidence="5" id="KW-0662">Pyridine nucleotide biosynthesis</keyword>
<gene>
    <name evidence="11" type="primary">nadA</name>
</gene>
<comment type="pathway">
    <text evidence="2">Cofactor biosynthesis; NAD(+) biosynthesis; quinolinate from iminoaspartate: step 1/1.</text>
</comment>
<keyword evidence="6 11" id="KW-0808">Transferase</keyword>
<feature type="region of interest" description="Disordered" evidence="10">
    <location>
        <begin position="1"/>
        <end position="22"/>
    </location>
</feature>
<keyword evidence="8" id="KW-0408">Iron</keyword>
<dbReference type="UniPathway" id="UPA00253">
    <property type="reaction ID" value="UER00327"/>
</dbReference>
<evidence type="ECO:0000256" key="3">
    <source>
        <dbReference type="ARBA" id="ARBA00012669"/>
    </source>
</evidence>
<keyword evidence="4" id="KW-0004">4Fe-4S</keyword>
<dbReference type="PANTHER" id="PTHR30573:SF0">
    <property type="entry name" value="QUINOLINATE SYNTHASE, CHLOROPLASTIC"/>
    <property type="match status" value="1"/>
</dbReference>
<keyword evidence="7" id="KW-0479">Metal-binding</keyword>
<dbReference type="Gene3D" id="3.40.50.10800">
    <property type="entry name" value="NadA-like"/>
    <property type="match status" value="3"/>
</dbReference>
<evidence type="ECO:0000256" key="9">
    <source>
        <dbReference type="ARBA" id="ARBA00023014"/>
    </source>
</evidence>